<comment type="function">
    <text evidence="1">The GINS complex plays an essential role in the initiation of DNA replication.</text>
</comment>
<keyword evidence="1" id="KW-0235">DNA replication</keyword>
<reference evidence="3" key="1">
    <citation type="submission" date="2015-08" db="UniProtKB">
        <authorList>
            <consortium name="WormBaseParasite"/>
        </authorList>
    </citation>
    <scope>IDENTIFICATION</scope>
</reference>
<evidence type="ECO:0000313" key="2">
    <source>
        <dbReference type="Proteomes" id="UP000035681"/>
    </source>
</evidence>
<keyword evidence="1" id="KW-0539">Nucleus</keyword>
<keyword evidence="2" id="KW-1185">Reference proteome</keyword>
<dbReference type="SUPFAM" id="SSF158573">
    <property type="entry name" value="GINS helical bundle-like"/>
    <property type="match status" value="1"/>
</dbReference>
<dbReference type="PANTHER" id="PTHR22768">
    <property type="entry name" value="DNA REPLICATION COMPLEX GINS PROTEIN PSF3"/>
    <property type="match status" value="1"/>
</dbReference>
<proteinExistence type="inferred from homology"/>
<name>A0A0K0DT44_STRER</name>
<dbReference type="WBParaSite" id="SSTP_0000040500.1">
    <property type="protein sequence ID" value="SSTP_0000040500.1"/>
    <property type="gene ID" value="SSTP_0000040500"/>
</dbReference>
<protein>
    <recommendedName>
        <fullName evidence="1">DNA replication complex GINS protein PSF3</fullName>
    </recommendedName>
</protein>
<comment type="similarity">
    <text evidence="1">Belongs to the GINS3/PSF3 family.</text>
</comment>
<sequence length="201" mass="23427">MNLLKGKSNHEIVPPEYFDLETCLAEASLFESKAIYNASKDVFKILGQDIQAPPISGDDEVEKAKGFEVNIPLWSAVSLSRYATIYLPEYFKPEALETIKADANIIPVNEIHRYYYSVGKSFAKITDDDEARRILNHLHYLYRNRLEGLLKTAQCSSEPMTKSLVKDEKEFFDISRNTYQELINWWRYQSKDDVRKRKFNL</sequence>
<dbReference type="WBParaSite" id="TCONS_00009297.p1">
    <property type="protein sequence ID" value="TCONS_00009297.p1"/>
    <property type="gene ID" value="XLOC_007125"/>
</dbReference>
<dbReference type="PANTHER" id="PTHR22768:SF0">
    <property type="entry name" value="DNA REPLICATION COMPLEX GINS PROTEIN PSF3"/>
    <property type="match status" value="1"/>
</dbReference>
<evidence type="ECO:0000313" key="3">
    <source>
        <dbReference type="WBParaSite" id="SSTP_0000040500.1"/>
    </source>
</evidence>
<dbReference type="GO" id="GO:1902975">
    <property type="term" value="P:mitotic DNA replication initiation"/>
    <property type="evidence" value="ECO:0007669"/>
    <property type="project" value="TreeGrafter"/>
</dbReference>
<dbReference type="Proteomes" id="UP000035681">
    <property type="component" value="Unplaced"/>
</dbReference>
<comment type="subcellular location">
    <subcellularLocation>
        <location evidence="1">Nucleus</location>
    </subcellularLocation>
</comment>
<dbReference type="InterPro" id="IPR036224">
    <property type="entry name" value="GINS_bundle-like_dom_sf"/>
</dbReference>
<dbReference type="STRING" id="6248.A0A0K0DT44"/>
<accession>A0A0K0DT44</accession>
<dbReference type="Gene3D" id="1.20.58.2050">
    <property type="match status" value="1"/>
</dbReference>
<dbReference type="AlphaFoldDB" id="A0A0K0DT44"/>
<dbReference type="InterPro" id="IPR010492">
    <property type="entry name" value="GINS_Psf3"/>
</dbReference>
<dbReference type="InterPro" id="IPR038437">
    <property type="entry name" value="GINS_Psf3_sf"/>
</dbReference>
<dbReference type="GO" id="GO:0000811">
    <property type="term" value="C:GINS complex"/>
    <property type="evidence" value="ECO:0007669"/>
    <property type="project" value="UniProtKB-UniRule"/>
</dbReference>
<organism evidence="3">
    <name type="scientific">Strongyloides stercoralis</name>
    <name type="common">Threadworm</name>
    <dbReference type="NCBI Taxonomy" id="6248"/>
    <lineage>
        <taxon>Eukaryota</taxon>
        <taxon>Metazoa</taxon>
        <taxon>Ecdysozoa</taxon>
        <taxon>Nematoda</taxon>
        <taxon>Chromadorea</taxon>
        <taxon>Rhabditida</taxon>
        <taxon>Tylenchina</taxon>
        <taxon>Panagrolaimomorpha</taxon>
        <taxon>Strongyloidoidea</taxon>
        <taxon>Strongyloididae</taxon>
        <taxon>Strongyloides</taxon>
    </lineage>
</organism>
<evidence type="ECO:0000256" key="1">
    <source>
        <dbReference type="RuleBase" id="RU367161"/>
    </source>
</evidence>
<comment type="subunit">
    <text evidence="1">Component of the GINS complex.</text>
</comment>